<dbReference type="Proteomes" id="UP001234202">
    <property type="component" value="Unassembled WGS sequence"/>
</dbReference>
<evidence type="ECO:0000313" key="1">
    <source>
        <dbReference type="EMBL" id="KAJ9124582.1"/>
    </source>
</evidence>
<proteinExistence type="predicted"/>
<name>A0ACC2XKU1_9TREE</name>
<gene>
    <name evidence="1" type="ORF">QFC24_003375</name>
</gene>
<accession>A0ACC2XKU1</accession>
<organism evidence="1 2">
    <name type="scientific">Naganishia onofrii</name>
    <dbReference type="NCBI Taxonomy" id="1851511"/>
    <lineage>
        <taxon>Eukaryota</taxon>
        <taxon>Fungi</taxon>
        <taxon>Dikarya</taxon>
        <taxon>Basidiomycota</taxon>
        <taxon>Agaricomycotina</taxon>
        <taxon>Tremellomycetes</taxon>
        <taxon>Filobasidiales</taxon>
        <taxon>Filobasidiaceae</taxon>
        <taxon>Naganishia</taxon>
    </lineage>
</organism>
<sequence>MSNEAKLDHEDYAHAPEDLPVIQIDMVEDPDADEQWIITKPQPSADEDVADGGDADAHAEEGDEEEDVSEDELDEEGFAVCQAYLFRIIETALTLHLTQGMTCSPLSMIQRLGTYVHLSRKRRKVFMSLRKLHDSTEKINLPRKDVAIRWNSKYFAIKQGIRLKNTVLAFCQRYSEDPKCPALNEEAFEILAIILPSLHIFQAMTEEYSKAQVTVHRILPDLNFAIKELTRLKDGSGITQARKKPFEVAIAKLEFYFYKFLNNDWVCCAYMLNPESRASALEDMLKAYKKDRRGQRIKEVVSWVRKQIETHQEQQGTDIPAPSPLAVERGRQPVRHNEFASRRSTNNLPEGQDIRDLYNYGAYGEPSANETILEYWGRHVISSRMKPLSLLARDVWALLSSSTSVERLFFSVWNDASRSSGALVA</sequence>
<evidence type="ECO:0000313" key="2">
    <source>
        <dbReference type="Proteomes" id="UP001234202"/>
    </source>
</evidence>
<dbReference type="EMBL" id="JASBWV010000010">
    <property type="protein sequence ID" value="KAJ9124582.1"/>
    <property type="molecule type" value="Genomic_DNA"/>
</dbReference>
<comment type="caution">
    <text evidence="1">The sequence shown here is derived from an EMBL/GenBank/DDBJ whole genome shotgun (WGS) entry which is preliminary data.</text>
</comment>
<keyword evidence="2" id="KW-1185">Reference proteome</keyword>
<protein>
    <submittedName>
        <fullName evidence="1">Uncharacterized protein</fullName>
    </submittedName>
</protein>
<reference evidence="1" key="1">
    <citation type="submission" date="2023-04" db="EMBL/GenBank/DDBJ databases">
        <title>Draft Genome sequencing of Naganishia species isolated from polar environments using Oxford Nanopore Technology.</title>
        <authorList>
            <person name="Leo P."/>
            <person name="Venkateswaran K."/>
        </authorList>
    </citation>
    <scope>NUCLEOTIDE SEQUENCE</scope>
    <source>
        <strain evidence="1">DBVPG 5303</strain>
    </source>
</reference>